<protein>
    <submittedName>
        <fullName evidence="2">Uncharacterized protein</fullName>
    </submittedName>
</protein>
<evidence type="ECO:0000313" key="3">
    <source>
        <dbReference type="Proteomes" id="UP000176101"/>
    </source>
</evidence>
<keyword evidence="1" id="KW-0812">Transmembrane</keyword>
<proteinExistence type="predicted"/>
<evidence type="ECO:0000256" key="1">
    <source>
        <dbReference type="SAM" id="Phobius"/>
    </source>
</evidence>
<reference evidence="2 3" key="1">
    <citation type="journal article" date="2016" name="Front. Microbiol.">
        <title>Comparative Genomics Analysis of Streptomyces Species Reveals Their Adaptation to the Marine Environment and Their Diversity at the Genomic Level.</title>
        <authorList>
            <person name="Tian X."/>
            <person name="Zhang Z."/>
            <person name="Yang T."/>
            <person name="Chen M."/>
            <person name="Li J."/>
            <person name="Chen F."/>
            <person name="Yang J."/>
            <person name="Li W."/>
            <person name="Zhang B."/>
            <person name="Zhang Z."/>
            <person name="Wu J."/>
            <person name="Zhang C."/>
            <person name="Long L."/>
            <person name="Xiao J."/>
        </authorList>
    </citation>
    <scope>NUCLEOTIDE SEQUENCE [LARGE SCALE GENOMIC DNA]</scope>
    <source>
        <strain evidence="2 3">SCSIO 02100</strain>
    </source>
</reference>
<dbReference type="Proteomes" id="UP000176101">
    <property type="component" value="Unassembled WGS sequence"/>
</dbReference>
<dbReference type="OrthoDB" id="4281859at2"/>
<dbReference type="RefSeq" id="WP_070198183.1">
    <property type="nucleotide sequence ID" value="NZ_LJGU01000141.1"/>
</dbReference>
<feature type="transmembrane region" description="Helical" evidence="1">
    <location>
        <begin position="144"/>
        <end position="164"/>
    </location>
</feature>
<organism evidence="2 3">
    <name type="scientific">Streptomyces oceani</name>
    <dbReference type="NCBI Taxonomy" id="1075402"/>
    <lineage>
        <taxon>Bacteria</taxon>
        <taxon>Bacillati</taxon>
        <taxon>Actinomycetota</taxon>
        <taxon>Actinomycetes</taxon>
        <taxon>Kitasatosporales</taxon>
        <taxon>Streptomycetaceae</taxon>
        <taxon>Streptomyces</taxon>
    </lineage>
</organism>
<name>A0A1E7JXI8_9ACTN</name>
<keyword evidence="1" id="KW-0472">Membrane</keyword>
<accession>A0A1E7JXI8</accession>
<comment type="caution">
    <text evidence="2">The sequence shown here is derived from an EMBL/GenBank/DDBJ whole genome shotgun (WGS) entry which is preliminary data.</text>
</comment>
<dbReference type="EMBL" id="LJGU01000141">
    <property type="protein sequence ID" value="OEU96398.1"/>
    <property type="molecule type" value="Genomic_DNA"/>
</dbReference>
<gene>
    <name evidence="2" type="ORF">AN216_20610</name>
</gene>
<evidence type="ECO:0000313" key="2">
    <source>
        <dbReference type="EMBL" id="OEU96398.1"/>
    </source>
</evidence>
<dbReference type="AlphaFoldDB" id="A0A1E7JXI8"/>
<keyword evidence="1" id="KW-1133">Transmembrane helix</keyword>
<sequence>MAGMWEWGLGALCLGVLLLLGGLVAAVIGNKVLEPPPSPYRVEFSASGAPCSEDSRDAESVVISRESGEQLWCSPYWGGPAASEEPPSGEFDPSEVDRITDLTRSLTPLGLSTADEREVKRLVDKISRENGYETGSESSPVRIFGFYAMAVGAGLTALGGLLAWMGL</sequence>
<keyword evidence="3" id="KW-1185">Reference proteome</keyword>